<dbReference type="Proteomes" id="UP000029736">
    <property type="component" value="Unassembled WGS sequence"/>
</dbReference>
<dbReference type="GO" id="GO:0016491">
    <property type="term" value="F:oxidoreductase activity"/>
    <property type="evidence" value="ECO:0007669"/>
    <property type="project" value="UniProtKB-KW"/>
</dbReference>
<dbReference type="InterPro" id="IPR002347">
    <property type="entry name" value="SDR_fam"/>
</dbReference>
<proteinExistence type="predicted"/>
<gene>
    <name evidence="2" type="ORF">IX84_09695</name>
</gene>
<accession>A0A098S9V5</accession>
<dbReference type="OrthoDB" id="597510at2"/>
<dbReference type="PANTHER" id="PTHR43157">
    <property type="entry name" value="PHOSPHATIDYLINOSITOL-GLYCAN BIOSYNTHESIS CLASS F PROTEIN-RELATED"/>
    <property type="match status" value="1"/>
</dbReference>
<organism evidence="2 3">
    <name type="scientific">Phaeodactylibacter xiamenensis</name>
    <dbReference type="NCBI Taxonomy" id="1524460"/>
    <lineage>
        <taxon>Bacteria</taxon>
        <taxon>Pseudomonadati</taxon>
        <taxon>Bacteroidota</taxon>
        <taxon>Saprospiria</taxon>
        <taxon>Saprospirales</taxon>
        <taxon>Haliscomenobacteraceae</taxon>
        <taxon>Phaeodactylibacter</taxon>
    </lineage>
</organism>
<comment type="caution">
    <text evidence="2">The sequence shown here is derived from an EMBL/GenBank/DDBJ whole genome shotgun (WGS) entry which is preliminary data.</text>
</comment>
<sequence length="293" mass="33203">MKDFTCLVTGAESGLGYAAARGLAREGATVVMVCDNKKRARKARVKLIEESQNPDIDLVLVDWFSQEDIKAKAQEILHNYRSVHLLLNLAEAYFPIRKLTANGKERNFAYNVLAPYLFTNELSSLLMAADGARVLNLTYESHRLGAINFNDPGLKYNFSIRDAQRQVALARLSWTYELNRRLSGTGIDVHAFSTGAHHPATIQQVPRFLHWAVKMATRFWERTSEESISALLRLSLSDDYERLSGKYLFKGQIVKSSPITYNIAFNQQLWDTCATNTNSTIVSYREIQEMLLS</sequence>
<dbReference type="STRING" id="1524460.IX84_09695"/>
<evidence type="ECO:0000313" key="2">
    <source>
        <dbReference type="EMBL" id="KGE88438.1"/>
    </source>
</evidence>
<dbReference type="EMBL" id="JPOS01000019">
    <property type="protein sequence ID" value="KGE88438.1"/>
    <property type="molecule type" value="Genomic_DNA"/>
</dbReference>
<dbReference type="Pfam" id="PF00106">
    <property type="entry name" value="adh_short"/>
    <property type="match status" value="1"/>
</dbReference>
<keyword evidence="3" id="KW-1185">Reference proteome</keyword>
<name>A0A098S9V5_9BACT</name>
<protein>
    <recommendedName>
        <fullName evidence="4">Short-chain dehydrogenase</fullName>
    </recommendedName>
</protein>
<keyword evidence="1" id="KW-0560">Oxidoreductase</keyword>
<dbReference type="Gene3D" id="3.40.50.720">
    <property type="entry name" value="NAD(P)-binding Rossmann-like Domain"/>
    <property type="match status" value="1"/>
</dbReference>
<dbReference type="PANTHER" id="PTHR43157:SF31">
    <property type="entry name" value="PHOSPHATIDYLINOSITOL-GLYCAN BIOSYNTHESIS CLASS F PROTEIN"/>
    <property type="match status" value="1"/>
</dbReference>
<dbReference type="SUPFAM" id="SSF51735">
    <property type="entry name" value="NAD(P)-binding Rossmann-fold domains"/>
    <property type="match status" value="1"/>
</dbReference>
<evidence type="ECO:0008006" key="4">
    <source>
        <dbReference type="Google" id="ProtNLM"/>
    </source>
</evidence>
<evidence type="ECO:0000313" key="3">
    <source>
        <dbReference type="Proteomes" id="UP000029736"/>
    </source>
</evidence>
<reference evidence="2 3" key="1">
    <citation type="journal article" date="2014" name="Int. J. Syst. Evol. Microbiol.">
        <title>Phaeodactylibacter xiamenensis gen. nov., sp. nov., a member of the family Saprospiraceae isolated from the marine alga Phaeodactylum tricornutum.</title>
        <authorList>
            <person name="Chen Z.Jr."/>
            <person name="Lei X."/>
            <person name="Lai Q."/>
            <person name="Li Y."/>
            <person name="Zhang B."/>
            <person name="Zhang J."/>
            <person name="Zhang H."/>
            <person name="Yang L."/>
            <person name="Zheng W."/>
            <person name="Tian Y."/>
            <person name="Yu Z."/>
            <person name="Xu H.Jr."/>
            <person name="Zheng T."/>
        </authorList>
    </citation>
    <scope>NUCLEOTIDE SEQUENCE [LARGE SCALE GENOMIC DNA]</scope>
    <source>
        <strain evidence="2 3">KD52</strain>
    </source>
</reference>
<dbReference type="InterPro" id="IPR036291">
    <property type="entry name" value="NAD(P)-bd_dom_sf"/>
</dbReference>
<dbReference type="RefSeq" id="WP_044219160.1">
    <property type="nucleotide sequence ID" value="NZ_JBKAGJ010000028.1"/>
</dbReference>
<evidence type="ECO:0000256" key="1">
    <source>
        <dbReference type="ARBA" id="ARBA00023002"/>
    </source>
</evidence>
<dbReference type="AlphaFoldDB" id="A0A098S9V5"/>